<dbReference type="RefSeq" id="WP_224860643.1">
    <property type="nucleotide sequence ID" value="NZ_JAYJJT010000002.1"/>
</dbReference>
<reference evidence="1 2" key="1">
    <citation type="submission" date="2023-12" db="EMBL/GenBank/DDBJ databases">
        <title>Description of new species of Mycobacterium terrae complex isolated from sewage at the Sao Paulo Zoological Park Foundation in Brazil.</title>
        <authorList>
            <person name="Romagnoli C.L."/>
            <person name="Conceicao E.C."/>
            <person name="Machado E."/>
            <person name="Barreto L.B.P.F."/>
            <person name="Sharma A."/>
            <person name="Silva N.M."/>
            <person name="Marques L.E."/>
            <person name="Juliana M.A."/>
            <person name="Lourenco M.C.S."/>
            <person name="Digiampietri L.A."/>
            <person name="Suffys P.N."/>
            <person name="Viana-Niero C."/>
        </authorList>
    </citation>
    <scope>NUCLEOTIDE SEQUENCE [LARGE SCALE GENOMIC DNA]</scope>
    <source>
        <strain evidence="1 2">MYC123</strain>
    </source>
</reference>
<evidence type="ECO:0000313" key="2">
    <source>
        <dbReference type="Proteomes" id="UP001299046"/>
    </source>
</evidence>
<accession>A0ABU5YF36</accession>
<evidence type="ECO:0008006" key="3">
    <source>
        <dbReference type="Google" id="ProtNLM"/>
    </source>
</evidence>
<evidence type="ECO:0000313" key="1">
    <source>
        <dbReference type="EMBL" id="MEB3048649.1"/>
    </source>
</evidence>
<proteinExistence type="predicted"/>
<name>A0ABU5YF36_9MYCO</name>
<organism evidence="1 2">
    <name type="scientific">[Mycobacterium] zoologicum</name>
    <dbReference type="NCBI Taxonomy" id="2872311"/>
    <lineage>
        <taxon>Bacteria</taxon>
        <taxon>Bacillati</taxon>
        <taxon>Actinomycetota</taxon>
        <taxon>Actinomycetes</taxon>
        <taxon>Mycobacteriales</taxon>
        <taxon>Mycobacteriaceae</taxon>
        <taxon>Mycolicibacter</taxon>
    </lineage>
</organism>
<sequence length="91" mass="9949">MPEYDSLNAAMVAGDELAEAEIRYRLLAEVFEAMPQLRGNLNSALERAKAEIIRLRALAKPEVDSGEEKPLGKVVAFDAGRFRKSSGDALT</sequence>
<comment type="caution">
    <text evidence="1">The sequence shown here is derived from an EMBL/GenBank/DDBJ whole genome shotgun (WGS) entry which is preliminary data.</text>
</comment>
<dbReference type="Proteomes" id="UP001299046">
    <property type="component" value="Unassembled WGS sequence"/>
</dbReference>
<gene>
    <name evidence="1" type="ORF">KV112_02665</name>
</gene>
<protein>
    <recommendedName>
        <fullName evidence="3">Terminase small subunit</fullName>
    </recommendedName>
</protein>
<dbReference type="EMBL" id="JAYJJT010000002">
    <property type="protein sequence ID" value="MEB3048649.1"/>
    <property type="molecule type" value="Genomic_DNA"/>
</dbReference>
<keyword evidence="2" id="KW-1185">Reference proteome</keyword>